<name>A0A137P7X9_CONC2</name>
<dbReference type="EMBL" id="KQ964483">
    <property type="protein sequence ID" value="KXN71127.1"/>
    <property type="molecule type" value="Genomic_DNA"/>
</dbReference>
<keyword evidence="3 4" id="KW-0131">Cell cycle</keyword>
<evidence type="ECO:0000256" key="5">
    <source>
        <dbReference type="SAM" id="MobiDB-lite"/>
    </source>
</evidence>
<feature type="compositionally biased region" description="Acidic residues" evidence="5">
    <location>
        <begin position="124"/>
        <end position="135"/>
    </location>
</feature>
<comment type="similarity">
    <text evidence="1 4">Belongs to the CKS family.</text>
</comment>
<dbReference type="AlphaFoldDB" id="A0A137P7X9"/>
<dbReference type="InterPro" id="IPR000789">
    <property type="entry name" value="Cyclin-dep_kinase_reg-sub"/>
</dbReference>
<dbReference type="Proteomes" id="UP000070444">
    <property type="component" value="Unassembled WGS sequence"/>
</dbReference>
<organism evidence="6 7">
    <name type="scientific">Conidiobolus coronatus (strain ATCC 28846 / CBS 209.66 / NRRL 28638)</name>
    <name type="common">Delacroixia coronata</name>
    <dbReference type="NCBI Taxonomy" id="796925"/>
    <lineage>
        <taxon>Eukaryota</taxon>
        <taxon>Fungi</taxon>
        <taxon>Fungi incertae sedis</taxon>
        <taxon>Zoopagomycota</taxon>
        <taxon>Entomophthoromycotina</taxon>
        <taxon>Entomophthoromycetes</taxon>
        <taxon>Entomophthorales</taxon>
        <taxon>Ancylistaceae</taxon>
        <taxon>Conidiobolus</taxon>
    </lineage>
</organism>
<dbReference type="PANTHER" id="PTHR23415">
    <property type="entry name" value="CYCLIN-DEPENDENT KINASES REGULATORY SUBUNIT/60S RIBOSOME SUBUNIT BIOGENESIS PROTEIN NIP7"/>
    <property type="match status" value="1"/>
</dbReference>
<dbReference type="GO" id="GO:0016538">
    <property type="term" value="F:cyclin-dependent protein serine/threonine kinase regulator activity"/>
    <property type="evidence" value="ECO:0007669"/>
    <property type="project" value="InterPro"/>
</dbReference>
<accession>A0A137P7X9</accession>
<evidence type="ECO:0000256" key="3">
    <source>
        <dbReference type="ARBA" id="ARBA00023306"/>
    </source>
</evidence>
<keyword evidence="7" id="KW-1185">Reference proteome</keyword>
<dbReference type="Gene3D" id="3.30.170.10">
    <property type="entry name" value="Cyclin-dependent kinase, regulatory subunit"/>
    <property type="match status" value="1"/>
</dbReference>
<evidence type="ECO:0000256" key="1">
    <source>
        <dbReference type="ARBA" id="ARBA00007782"/>
    </source>
</evidence>
<evidence type="ECO:0000313" key="6">
    <source>
        <dbReference type="EMBL" id="KXN71127.1"/>
    </source>
</evidence>
<evidence type="ECO:0000313" key="7">
    <source>
        <dbReference type="Proteomes" id="UP000070444"/>
    </source>
</evidence>
<gene>
    <name evidence="6" type="ORF">CONCODRAFT_78516</name>
</gene>
<protein>
    <recommendedName>
        <fullName evidence="4">Cyclin-dependent kinases regulatory subunit</fullName>
    </recommendedName>
</protein>
<dbReference type="STRING" id="796925.A0A137P7X9"/>
<comment type="function">
    <text evidence="4">Binds to the catalytic subunit of the cyclin dependent kinases and is essential for their biological function.</text>
</comment>
<dbReference type="OrthoDB" id="440676at2759"/>
<sequence>MKDEEYEVLINEYKAKRLIKNEIPTELILDINYSPYYTHGDWNYRIVSVPKKLLKYIPRNTLLTNRQWQSVGIIMSDSWEHYQLFEPEPQSMMFRKYVGSQKSSGKAPIPDPQVRKPVVPVPSDELDLDELADEEQSSKSNTKKATKSQSELEESKTNKRKAEKSHNSSEEEAEEDRQNKQIKKKIDKLQPSKKSKLEDNNSQDDDAPKPRRSARISK</sequence>
<dbReference type="SMART" id="SM01084">
    <property type="entry name" value="CKS"/>
    <property type="match status" value="1"/>
</dbReference>
<evidence type="ECO:0000256" key="4">
    <source>
        <dbReference type="RuleBase" id="RU311113"/>
    </source>
</evidence>
<evidence type="ECO:0000256" key="2">
    <source>
        <dbReference type="ARBA" id="ARBA00022618"/>
    </source>
</evidence>
<dbReference type="SUPFAM" id="SSF55637">
    <property type="entry name" value="Cell cycle regulatory proteins"/>
    <property type="match status" value="1"/>
</dbReference>
<keyword evidence="2 4" id="KW-0132">Cell division</keyword>
<feature type="region of interest" description="Disordered" evidence="5">
    <location>
        <begin position="98"/>
        <end position="218"/>
    </location>
</feature>
<feature type="compositionally biased region" description="Basic and acidic residues" evidence="5">
    <location>
        <begin position="187"/>
        <end position="199"/>
    </location>
</feature>
<dbReference type="Pfam" id="PF01111">
    <property type="entry name" value="CKS"/>
    <property type="match status" value="1"/>
</dbReference>
<dbReference type="InterPro" id="IPR036858">
    <property type="entry name" value="Cyclin-dep_kinase_reg-sub_sf"/>
</dbReference>
<reference evidence="6 7" key="1">
    <citation type="journal article" date="2015" name="Genome Biol. Evol.">
        <title>Phylogenomic analyses indicate that early fungi evolved digesting cell walls of algal ancestors of land plants.</title>
        <authorList>
            <person name="Chang Y."/>
            <person name="Wang S."/>
            <person name="Sekimoto S."/>
            <person name="Aerts A.L."/>
            <person name="Choi C."/>
            <person name="Clum A."/>
            <person name="LaButti K.M."/>
            <person name="Lindquist E.A."/>
            <person name="Yee Ngan C."/>
            <person name="Ohm R.A."/>
            <person name="Salamov A.A."/>
            <person name="Grigoriev I.V."/>
            <person name="Spatafora J.W."/>
            <person name="Berbee M.L."/>
        </authorList>
    </citation>
    <scope>NUCLEOTIDE SEQUENCE [LARGE SCALE GENOMIC DNA]</scope>
    <source>
        <strain evidence="6 7">NRRL 28638</strain>
    </source>
</reference>
<dbReference type="GO" id="GO:0051301">
    <property type="term" value="P:cell division"/>
    <property type="evidence" value="ECO:0007669"/>
    <property type="project" value="UniProtKB-UniRule"/>
</dbReference>
<proteinExistence type="inferred from homology"/>
<dbReference type="PRINTS" id="PR00296">
    <property type="entry name" value="CYCLINKINASE"/>
</dbReference>